<dbReference type="InterPro" id="IPR043136">
    <property type="entry name" value="B30.2/SPRY_sf"/>
</dbReference>
<name>A0ABD1Y484_9MARC</name>
<comment type="pathway">
    <text evidence="1">Protein modification; protein ubiquitination.</text>
</comment>
<evidence type="ECO:0000313" key="4">
    <source>
        <dbReference type="Proteomes" id="UP001605036"/>
    </source>
</evidence>
<organism evidence="3 4">
    <name type="scientific">Riccia fluitans</name>
    <dbReference type="NCBI Taxonomy" id="41844"/>
    <lineage>
        <taxon>Eukaryota</taxon>
        <taxon>Viridiplantae</taxon>
        <taxon>Streptophyta</taxon>
        <taxon>Embryophyta</taxon>
        <taxon>Marchantiophyta</taxon>
        <taxon>Marchantiopsida</taxon>
        <taxon>Marchantiidae</taxon>
        <taxon>Marchantiales</taxon>
        <taxon>Ricciaceae</taxon>
        <taxon>Riccia</taxon>
    </lineage>
</organism>
<dbReference type="Proteomes" id="UP001605036">
    <property type="component" value="Unassembled WGS sequence"/>
</dbReference>
<dbReference type="SMART" id="SM00225">
    <property type="entry name" value="BTB"/>
    <property type="match status" value="1"/>
</dbReference>
<sequence length="528" mass="60055">MSPLLARDGVKVHASRVILAARCEVFKTMLQNGMSESKSDVITLPTVASSTLIEVLNFLYYGECFRKAADVGNSFLEYDWKLVLNVLFASRFFLLERLEKMVVRRLSSDLPLENVLHSEDTLNKIAVSLSTLCAHPTLVTEGQEAMFMEAIRFRLLYILISHDLTESTLFKLSREAFCYYLSKTQIPLTDGLWQWSLEEYRKLIHLLSWCAIEVDDFGRRQCLPSSESAVRFLEDGDEVRLFGSDIYTRIAESRAKFVPDKVKKDLNDFLPLVDLTSIHPELLILIIKPLNIIDAQVLTNVIETQAIRGCRWLRNISQLGTPFNRSLYGRRLSVGLSLLWKSHKGETVSNPEVDSITTVQVERPMHPNRIFKWTVLLELNRPKGIEVEEDEYPLGGLEIGFLGRCYGESFTGAESEEWLSSSYRGWALSIEGDLKGAKFYRGYSLIEGSDEFVDTERAWDLPLGKKFQPNSRIEVEVNRVQNIIVFSYEGSSIAMSLQDVPGGLLYPAVSLQSEKFQGTITLEKGWEE</sequence>
<dbReference type="InterPro" id="IPR011333">
    <property type="entry name" value="SKP1/BTB/POZ_sf"/>
</dbReference>
<dbReference type="Pfam" id="PF00651">
    <property type="entry name" value="BTB"/>
    <property type="match status" value="1"/>
</dbReference>
<proteinExistence type="predicted"/>
<gene>
    <name evidence="3" type="ORF">R1flu_001774</name>
</gene>
<dbReference type="PANTHER" id="PTHR24413">
    <property type="entry name" value="SPECKLE-TYPE POZ PROTEIN"/>
    <property type="match status" value="1"/>
</dbReference>
<dbReference type="AlphaFoldDB" id="A0ABD1Y484"/>
<protein>
    <recommendedName>
        <fullName evidence="2">BTB domain-containing protein</fullName>
    </recommendedName>
</protein>
<dbReference type="CDD" id="cd18186">
    <property type="entry name" value="BTB_POZ_ZBTB_KLHL-like"/>
    <property type="match status" value="1"/>
</dbReference>
<evidence type="ECO:0000259" key="2">
    <source>
        <dbReference type="PROSITE" id="PS50097"/>
    </source>
</evidence>
<keyword evidence="4" id="KW-1185">Reference proteome</keyword>
<dbReference type="SUPFAM" id="SSF54695">
    <property type="entry name" value="POZ domain"/>
    <property type="match status" value="1"/>
</dbReference>
<accession>A0ABD1Y484</accession>
<dbReference type="PROSITE" id="PS50097">
    <property type="entry name" value="BTB"/>
    <property type="match status" value="1"/>
</dbReference>
<dbReference type="Gene3D" id="2.60.120.920">
    <property type="match status" value="1"/>
</dbReference>
<reference evidence="3 4" key="1">
    <citation type="submission" date="2024-09" db="EMBL/GenBank/DDBJ databases">
        <title>Chromosome-scale assembly of Riccia fluitans.</title>
        <authorList>
            <person name="Paukszto L."/>
            <person name="Sawicki J."/>
            <person name="Karawczyk K."/>
            <person name="Piernik-Szablinska J."/>
            <person name="Szczecinska M."/>
            <person name="Mazdziarz M."/>
        </authorList>
    </citation>
    <scope>NUCLEOTIDE SEQUENCE [LARGE SCALE GENOMIC DNA]</scope>
    <source>
        <strain evidence="3">Rf_01</strain>
        <tissue evidence="3">Aerial parts of the thallus</tissue>
    </source>
</reference>
<dbReference type="Gene3D" id="3.30.710.10">
    <property type="entry name" value="Potassium Channel Kv1.1, Chain A"/>
    <property type="match status" value="1"/>
</dbReference>
<dbReference type="InterPro" id="IPR000210">
    <property type="entry name" value="BTB/POZ_dom"/>
</dbReference>
<evidence type="ECO:0000313" key="3">
    <source>
        <dbReference type="EMBL" id="KAL2621569.1"/>
    </source>
</evidence>
<comment type="caution">
    <text evidence="3">The sequence shown here is derived from an EMBL/GenBank/DDBJ whole genome shotgun (WGS) entry which is preliminary data.</text>
</comment>
<dbReference type="EMBL" id="JBHFFA010000006">
    <property type="protein sequence ID" value="KAL2621569.1"/>
    <property type="molecule type" value="Genomic_DNA"/>
</dbReference>
<evidence type="ECO:0000256" key="1">
    <source>
        <dbReference type="ARBA" id="ARBA00004906"/>
    </source>
</evidence>
<feature type="domain" description="BTB" evidence="2">
    <location>
        <begin position="1"/>
        <end position="63"/>
    </location>
</feature>